<dbReference type="GO" id="GO:0035348">
    <property type="term" value="P:acetyl-CoA transmembrane transport"/>
    <property type="evidence" value="ECO:0007669"/>
    <property type="project" value="InterPro"/>
</dbReference>
<keyword evidence="3 5" id="KW-1133">Transmembrane helix</keyword>
<comment type="caution">
    <text evidence="6">The sequence shown here is derived from an EMBL/GenBank/DDBJ whole genome shotgun (WGS) entry which is preliminary data.</text>
</comment>
<dbReference type="Pfam" id="PF13000">
    <property type="entry name" value="Acatn"/>
    <property type="match status" value="1"/>
</dbReference>
<keyword evidence="2 5" id="KW-0812">Transmembrane</keyword>
<evidence type="ECO:0000256" key="1">
    <source>
        <dbReference type="ARBA" id="ARBA00004141"/>
    </source>
</evidence>
<proteinExistence type="predicted"/>
<dbReference type="InterPro" id="IPR024371">
    <property type="entry name" value="AcetylCoA_trans_1-like"/>
</dbReference>
<keyword evidence="4 5" id="KW-0472">Membrane</keyword>
<feature type="non-terminal residue" evidence="6">
    <location>
        <position position="117"/>
    </location>
</feature>
<evidence type="ECO:0000313" key="6">
    <source>
        <dbReference type="EMBL" id="KAF9914981.1"/>
    </source>
</evidence>
<organism evidence="6 7">
    <name type="scientific">Modicella reniformis</name>
    <dbReference type="NCBI Taxonomy" id="1440133"/>
    <lineage>
        <taxon>Eukaryota</taxon>
        <taxon>Fungi</taxon>
        <taxon>Fungi incertae sedis</taxon>
        <taxon>Mucoromycota</taxon>
        <taxon>Mortierellomycotina</taxon>
        <taxon>Mortierellomycetes</taxon>
        <taxon>Mortierellales</taxon>
        <taxon>Mortierellaceae</taxon>
        <taxon>Modicella</taxon>
    </lineage>
</organism>
<evidence type="ECO:0000313" key="7">
    <source>
        <dbReference type="Proteomes" id="UP000749646"/>
    </source>
</evidence>
<accession>A0A9P6LQP1</accession>
<keyword evidence="7" id="KW-1185">Reference proteome</keyword>
<dbReference type="AlphaFoldDB" id="A0A9P6LQP1"/>
<reference evidence="6" key="1">
    <citation type="journal article" date="2020" name="Fungal Divers.">
        <title>Resolving the Mortierellaceae phylogeny through synthesis of multi-gene phylogenetics and phylogenomics.</title>
        <authorList>
            <person name="Vandepol N."/>
            <person name="Liber J."/>
            <person name="Desiro A."/>
            <person name="Na H."/>
            <person name="Kennedy M."/>
            <person name="Barry K."/>
            <person name="Grigoriev I.V."/>
            <person name="Miller A.N."/>
            <person name="O'Donnell K."/>
            <person name="Stajich J.E."/>
            <person name="Bonito G."/>
        </authorList>
    </citation>
    <scope>NUCLEOTIDE SEQUENCE</scope>
    <source>
        <strain evidence="6">MES-2147</strain>
    </source>
</reference>
<sequence>MGAFMTVIADPVIGGTYMTLLNTLSNFGGTWPRFFVLEAVDYFTVSSCSVVNIQGQDFSCKAEPGKSLCEELGGECVIQQDGYFLVSSACVLVGGLLLVLYIAPTIRYLESLSPKKW</sequence>
<evidence type="ECO:0000256" key="4">
    <source>
        <dbReference type="ARBA" id="ARBA00023136"/>
    </source>
</evidence>
<protein>
    <submittedName>
        <fullName evidence="6">Uncharacterized protein</fullName>
    </submittedName>
</protein>
<dbReference type="GO" id="GO:0016020">
    <property type="term" value="C:membrane"/>
    <property type="evidence" value="ECO:0007669"/>
    <property type="project" value="UniProtKB-SubCell"/>
</dbReference>
<evidence type="ECO:0000256" key="5">
    <source>
        <dbReference type="SAM" id="Phobius"/>
    </source>
</evidence>
<dbReference type="OrthoDB" id="6415790at2759"/>
<gene>
    <name evidence="6" type="ORF">BGZ65_000951</name>
</gene>
<dbReference type="Proteomes" id="UP000749646">
    <property type="component" value="Unassembled WGS sequence"/>
</dbReference>
<dbReference type="GO" id="GO:0008521">
    <property type="term" value="F:acetyl-CoA transmembrane transporter activity"/>
    <property type="evidence" value="ECO:0007669"/>
    <property type="project" value="InterPro"/>
</dbReference>
<name>A0A9P6LQP1_9FUNG</name>
<evidence type="ECO:0000256" key="3">
    <source>
        <dbReference type="ARBA" id="ARBA00022989"/>
    </source>
</evidence>
<dbReference type="InterPro" id="IPR004752">
    <property type="entry name" value="AmpG_permease/AT-1"/>
</dbReference>
<evidence type="ECO:0000256" key="2">
    <source>
        <dbReference type="ARBA" id="ARBA00022692"/>
    </source>
</evidence>
<dbReference type="EMBL" id="JAAAHW010012286">
    <property type="protein sequence ID" value="KAF9914981.1"/>
    <property type="molecule type" value="Genomic_DNA"/>
</dbReference>
<feature type="transmembrane region" description="Helical" evidence="5">
    <location>
        <begin position="82"/>
        <end position="103"/>
    </location>
</feature>
<comment type="subcellular location">
    <subcellularLocation>
        <location evidence="1">Membrane</location>
        <topology evidence="1">Multi-pass membrane protein</topology>
    </subcellularLocation>
</comment>
<dbReference type="PANTHER" id="PTHR12778:SF9">
    <property type="entry name" value="ACETYL-COENZYME A TRANSPORTER 1"/>
    <property type="match status" value="1"/>
</dbReference>
<dbReference type="PANTHER" id="PTHR12778">
    <property type="entry name" value="SOLUTE CARRIER FAMILY 33 ACETYL-COA TRANSPORTER -RELATED"/>
    <property type="match status" value="1"/>
</dbReference>